<evidence type="ECO:0000259" key="4">
    <source>
        <dbReference type="PROSITE" id="PS50125"/>
    </source>
</evidence>
<dbReference type="InterPro" id="IPR011990">
    <property type="entry name" value="TPR-like_helical_dom_sf"/>
</dbReference>
<dbReference type="InterPro" id="IPR013761">
    <property type="entry name" value="SAM/pointed_sf"/>
</dbReference>
<organism evidence="5 6">
    <name type="scientific">Rhizobium azibense</name>
    <dbReference type="NCBI Taxonomy" id="1136135"/>
    <lineage>
        <taxon>Bacteria</taxon>
        <taxon>Pseudomonadati</taxon>
        <taxon>Pseudomonadota</taxon>
        <taxon>Alphaproteobacteria</taxon>
        <taxon>Hyphomicrobiales</taxon>
        <taxon>Rhizobiaceae</taxon>
        <taxon>Rhizobium/Agrobacterium group</taxon>
        <taxon>Rhizobium</taxon>
    </lineage>
</organism>
<dbReference type="GO" id="GO:0035556">
    <property type="term" value="P:intracellular signal transduction"/>
    <property type="evidence" value="ECO:0007669"/>
    <property type="project" value="InterPro"/>
</dbReference>
<sequence length="1091" mass="119405">MPKGGFLAENTMDEVLTWLNALGLGRLGDAFVQAQIDFDTLRLLSDDDLKELGIPLGPRRKILSAIAQLDEAREPHQRPMVPVERRPLTILFCDMVGSTEYAARLDPEDFSKLTQTYLSRCAALVKAHGGFTANYIGDALQALFGYPTAEEDDAERAIRLGFSLIQAMPQIETPDGSRLEIRIGIASGLVVVGDFAGAPAGVSTVAFGPVPNLAQRLQALAAPQTILADQKTRDAANGAFDFVELGAKSLKGFGDPVRIWRIDKARTLENRFAKRTHLTKLVGRRAELDRLRELAEGIAAEKSGRAILVSGEAGIGKSRLIFEARSRAAHFKALTLQCAPAYSNSALYPFLDLLKRHAGINDAAPAKANAELLEATLSSCDILLSQTLPVFSRLLAIEHTVYSLPDMTSKEQQTIVRRFFVEWLQGMSQTDPLWLTIEDEQWIDPSSGDVLKALIDEVRFSPMLIVVTSREAMLQAPAKNPSLLGLRLKRLTRFEAQALCRVLAAGSAMTDDASDFVLARAEGVPLYVEELCRAVADGHAASILKEGPDAAADIPVTLQSFLLSRLDKLGTGKMIAQMAAVIGRVFNIGLLAHLSGLSEEALVSILDRLIQAGLIAPQPAINWPSYSFTHALLQEAAQATLLRDRRRQLHHLVAEGIEKLYPRQAAEHPEVLAQHLAAAGLYQRAADCWLTAGLKTGATWAKVEAANMFANGLECLQKLPPSPERDQKCLKLELERGDVLYATFGHVTPEGSAAYRNVMSLSESLGDPEAAIRALDGLFGTALNSARFADAEWASDQLLDMGRQKQNLKALVLGMQFKGMCLFSQGRLEEARRYLEEALAYRSKADEVGSDFPNMTMIYLSWALHLLGHHERAIMLYREAEEDARHQSAYRLAAWLGNGCVLMALRKDVAALQAMVDELGPLAKANGFQLWANLASFFQGWAMVHAHHDGRGLQQMRATCDNLGEQQIDKPCYLGLLAEANLALGEFEGAAGVVDEALALTRKTGEHYFTAELLRLGGVAGLYLKGDAHAAERAFRKSAAFAQKQGAKTWELKATQSLAELYRSTGRKTRVKRRLDAITGWFEGQNKTARM</sequence>
<evidence type="ECO:0000313" key="6">
    <source>
        <dbReference type="Proteomes" id="UP000295547"/>
    </source>
</evidence>
<dbReference type="SUPFAM" id="SSF47769">
    <property type="entry name" value="SAM/Pointed domain"/>
    <property type="match status" value="1"/>
</dbReference>
<proteinExistence type="predicted"/>
<dbReference type="PANTHER" id="PTHR16305">
    <property type="entry name" value="TESTICULAR SOLUBLE ADENYLYL CYCLASE"/>
    <property type="match status" value="1"/>
</dbReference>
<accession>A0A4R3QI09</accession>
<dbReference type="Pfam" id="PF00211">
    <property type="entry name" value="Guanylate_cyc"/>
    <property type="match status" value="1"/>
</dbReference>
<gene>
    <name evidence="5" type="ORF">EV130_11148</name>
</gene>
<evidence type="ECO:0000256" key="1">
    <source>
        <dbReference type="ARBA" id="ARBA00022741"/>
    </source>
</evidence>
<dbReference type="SUPFAM" id="SSF55073">
    <property type="entry name" value="Nucleotide cyclase"/>
    <property type="match status" value="1"/>
</dbReference>
<dbReference type="InterPro" id="IPR029787">
    <property type="entry name" value="Nucleotide_cyclase"/>
</dbReference>
<dbReference type="GO" id="GO:0004016">
    <property type="term" value="F:adenylate cyclase activity"/>
    <property type="evidence" value="ECO:0007669"/>
    <property type="project" value="UniProtKB-ARBA"/>
</dbReference>
<name>A0A4R3QI09_9HYPH</name>
<dbReference type="SUPFAM" id="SSF48452">
    <property type="entry name" value="TPR-like"/>
    <property type="match status" value="2"/>
</dbReference>
<dbReference type="SUPFAM" id="SSF52540">
    <property type="entry name" value="P-loop containing nucleoside triphosphate hydrolases"/>
    <property type="match status" value="1"/>
</dbReference>
<dbReference type="PROSITE" id="PS50105">
    <property type="entry name" value="SAM_DOMAIN"/>
    <property type="match status" value="1"/>
</dbReference>
<dbReference type="InterPro" id="IPR001660">
    <property type="entry name" value="SAM"/>
</dbReference>
<dbReference type="AlphaFoldDB" id="A0A4R3QI09"/>
<keyword evidence="6" id="KW-1185">Reference proteome</keyword>
<evidence type="ECO:0000256" key="2">
    <source>
        <dbReference type="ARBA" id="ARBA00022840"/>
    </source>
</evidence>
<dbReference type="EMBL" id="SMBJ01000011">
    <property type="protein sequence ID" value="TCU21191.1"/>
    <property type="molecule type" value="Genomic_DNA"/>
</dbReference>
<feature type="domain" description="SAM" evidence="3">
    <location>
        <begin position="10"/>
        <end position="72"/>
    </location>
</feature>
<protein>
    <submittedName>
        <fullName evidence="5">Putative ATPase</fullName>
    </submittedName>
</protein>
<dbReference type="PANTHER" id="PTHR16305:SF28">
    <property type="entry name" value="GUANYLATE CYCLASE DOMAIN-CONTAINING PROTEIN"/>
    <property type="match status" value="1"/>
</dbReference>
<reference evidence="5 6" key="1">
    <citation type="submission" date="2019-03" db="EMBL/GenBank/DDBJ databases">
        <title>Genomic Encyclopedia of Type Strains, Phase IV (KMG-V): Genome sequencing to study the core and pangenomes of soil and plant-associated prokaryotes.</title>
        <authorList>
            <person name="Whitman W."/>
        </authorList>
    </citation>
    <scope>NUCLEOTIDE SEQUENCE [LARGE SCALE GENOMIC DNA]</scope>
    <source>
        <strain evidence="5 6">Gr42</strain>
    </source>
</reference>
<feature type="domain" description="Guanylate cyclase" evidence="4">
    <location>
        <begin position="89"/>
        <end position="218"/>
    </location>
</feature>
<dbReference type="PROSITE" id="PS50125">
    <property type="entry name" value="GUANYLATE_CYCLASE_2"/>
    <property type="match status" value="1"/>
</dbReference>
<dbReference type="CDD" id="cd09487">
    <property type="entry name" value="SAM_superfamily"/>
    <property type="match status" value="1"/>
</dbReference>
<dbReference type="Proteomes" id="UP000295547">
    <property type="component" value="Unassembled WGS sequence"/>
</dbReference>
<evidence type="ECO:0000313" key="5">
    <source>
        <dbReference type="EMBL" id="TCU21191.1"/>
    </source>
</evidence>
<dbReference type="Pfam" id="PF13424">
    <property type="entry name" value="TPR_12"/>
    <property type="match status" value="1"/>
</dbReference>
<comment type="caution">
    <text evidence="5">The sequence shown here is derived from an EMBL/GenBank/DDBJ whole genome shotgun (WGS) entry which is preliminary data.</text>
</comment>
<dbReference type="SMART" id="SM00454">
    <property type="entry name" value="SAM"/>
    <property type="match status" value="1"/>
</dbReference>
<dbReference type="GO" id="GO:0005737">
    <property type="term" value="C:cytoplasm"/>
    <property type="evidence" value="ECO:0007669"/>
    <property type="project" value="TreeGrafter"/>
</dbReference>
<dbReference type="Gene3D" id="1.10.150.50">
    <property type="entry name" value="Transcription Factor, Ets-1"/>
    <property type="match status" value="1"/>
</dbReference>
<dbReference type="CDD" id="cd07302">
    <property type="entry name" value="CHD"/>
    <property type="match status" value="1"/>
</dbReference>
<evidence type="ECO:0000259" key="3">
    <source>
        <dbReference type="PROSITE" id="PS50105"/>
    </source>
</evidence>
<dbReference type="GO" id="GO:0009190">
    <property type="term" value="P:cyclic nucleotide biosynthetic process"/>
    <property type="evidence" value="ECO:0007669"/>
    <property type="project" value="InterPro"/>
</dbReference>
<dbReference type="InterPro" id="IPR027417">
    <property type="entry name" value="P-loop_NTPase"/>
</dbReference>
<dbReference type="InterPro" id="IPR041664">
    <property type="entry name" value="AAA_16"/>
</dbReference>
<dbReference type="GO" id="GO:0005524">
    <property type="term" value="F:ATP binding"/>
    <property type="evidence" value="ECO:0007669"/>
    <property type="project" value="UniProtKB-KW"/>
</dbReference>
<keyword evidence="1" id="KW-0547">Nucleotide-binding</keyword>
<dbReference type="Pfam" id="PF13191">
    <property type="entry name" value="AAA_16"/>
    <property type="match status" value="1"/>
</dbReference>
<keyword evidence="2" id="KW-0067">ATP-binding</keyword>
<dbReference type="InterPro" id="IPR001054">
    <property type="entry name" value="A/G_cyclase"/>
</dbReference>
<dbReference type="Gene3D" id="3.40.50.300">
    <property type="entry name" value="P-loop containing nucleotide triphosphate hydrolases"/>
    <property type="match status" value="1"/>
</dbReference>
<dbReference type="Gene3D" id="1.25.40.10">
    <property type="entry name" value="Tetratricopeptide repeat domain"/>
    <property type="match status" value="2"/>
</dbReference>
<dbReference type="SMART" id="SM00044">
    <property type="entry name" value="CYCc"/>
    <property type="match status" value="1"/>
</dbReference>
<dbReference type="Gene3D" id="3.30.70.1230">
    <property type="entry name" value="Nucleotide cyclase"/>
    <property type="match status" value="1"/>
</dbReference>
<dbReference type="Pfam" id="PF00536">
    <property type="entry name" value="SAM_1"/>
    <property type="match status" value="1"/>
</dbReference>